<dbReference type="Pfam" id="PF12785">
    <property type="entry name" value="VESA1_N"/>
    <property type="match status" value="1"/>
</dbReference>
<feature type="transmembrane region" description="Helical" evidence="1">
    <location>
        <begin position="348"/>
        <end position="368"/>
    </location>
</feature>
<comment type="caution">
    <text evidence="2">The sequence shown here is derived from an EMBL/GenBank/DDBJ whole genome shotgun (WGS) entry which is preliminary data.</text>
</comment>
<keyword evidence="1" id="KW-0812">Transmembrane</keyword>
<accession>A0AAV4LN43</accession>
<proteinExistence type="predicted"/>
<keyword evidence="3" id="KW-1185">Reference proteome</keyword>
<dbReference type="Proteomes" id="UP001497744">
    <property type="component" value="Unassembled WGS sequence"/>
</dbReference>
<keyword evidence="1" id="KW-0472">Membrane</keyword>
<dbReference type="GeneID" id="94192954"/>
<protein>
    <submittedName>
        <fullName evidence="2">Variant erythrocyte surface antigen-1 family protein</fullName>
    </submittedName>
</protein>
<sequence length="381" mass="41772">MTQGASGKKLTDCPSNLKEAIDWILRVTGKDTVSSGDNNGTAGLAKAVQELLNTAGVTQLKPEITIEQTLIENLAGGLAMFIGYGDNGQIKGTGIAVGQNGQIGKPWENRENATDKTYGGYNKGYIWSYPRGATWRHQWDTPSDSGAQTCAKIFLGCVPMLFYGLGLLYWRCRTNGEWNSLQLNETALYGKELCYYMCSQGFVRSELKGDKKTGSYVVSSALNTFSELNEAVAGSNSLIEYLRNLNSKFNEALKVDSSQIADTLKQHPLSALFLCASAYFTHHRSAKSAKTATSPSTIRHMLYWLSGLTITPQFGDLLKHIDTVVPADFKVAVSGSPKTDETLTADDMMGHLITACLGLGILISRYFMRFLVTRSIYSIRR</sequence>
<gene>
    <name evidence="2" type="ORF">BcabD6B2_09060</name>
</gene>
<dbReference type="RefSeq" id="XP_067713542.1">
    <property type="nucleotide sequence ID" value="XM_067857441.1"/>
</dbReference>
<dbReference type="AlphaFoldDB" id="A0AAV4LN43"/>
<organism evidence="2 3">
    <name type="scientific">Babesia caballi</name>
    <dbReference type="NCBI Taxonomy" id="5871"/>
    <lineage>
        <taxon>Eukaryota</taxon>
        <taxon>Sar</taxon>
        <taxon>Alveolata</taxon>
        <taxon>Apicomplexa</taxon>
        <taxon>Aconoidasida</taxon>
        <taxon>Piroplasmida</taxon>
        <taxon>Babesiidae</taxon>
        <taxon>Babesia</taxon>
    </lineage>
</organism>
<dbReference type="InterPro" id="IPR024751">
    <property type="entry name" value="VESA1"/>
</dbReference>
<evidence type="ECO:0000313" key="3">
    <source>
        <dbReference type="Proteomes" id="UP001497744"/>
    </source>
</evidence>
<dbReference type="EMBL" id="BPLF01000001">
    <property type="protein sequence ID" value="GIX61471.1"/>
    <property type="molecule type" value="Genomic_DNA"/>
</dbReference>
<evidence type="ECO:0000313" key="2">
    <source>
        <dbReference type="EMBL" id="GIX61471.1"/>
    </source>
</evidence>
<reference evidence="2 3" key="1">
    <citation type="submission" date="2021-06" db="EMBL/GenBank/DDBJ databases">
        <title>Genome sequence of Babesia caballi.</title>
        <authorList>
            <person name="Yamagishi J."/>
            <person name="Kidaka T."/>
            <person name="Ochi A."/>
        </authorList>
    </citation>
    <scope>NUCLEOTIDE SEQUENCE [LARGE SCALE GENOMIC DNA]</scope>
    <source>
        <strain evidence="2">USDA-D6B2</strain>
    </source>
</reference>
<name>A0AAV4LN43_BABCB</name>
<keyword evidence="1" id="KW-1133">Transmembrane helix</keyword>
<evidence type="ECO:0000256" key="1">
    <source>
        <dbReference type="SAM" id="Phobius"/>
    </source>
</evidence>